<dbReference type="PANTHER" id="PTHR33375">
    <property type="entry name" value="CHROMOSOME-PARTITIONING PROTEIN PARB-RELATED"/>
    <property type="match status" value="1"/>
</dbReference>
<dbReference type="Pfam" id="PF02195">
    <property type="entry name" value="ParB_N"/>
    <property type="match status" value="1"/>
</dbReference>
<dbReference type="EMBL" id="LR797037">
    <property type="protein sequence ID" value="CAB4182840.1"/>
    <property type="molecule type" value="Genomic_DNA"/>
</dbReference>
<sequence>MNLIELSQVVVLPNRQRKVFAADKLHEFADGISKRGLLHPIILRILHGKYVLVAGERRLRAITDISDLGGIIKHDGKEVPAGFIPYTLLSDLDPLSAEEAELEENIQREDLTWQERAAAHSRLNGLRVKQAAARGDPAPTVADLAIEVRGSAEGINQETTRRELIVSKHLDNPEIKAAKSVDEAFKLLKKAETTEKNRQLGERVGRTFTAELHTALNEDALVWLAEAPAESFDVILTDPPYGMGADEFGDSGGLAAGAHGYKDSEENALVCYSVLARESFRITKPQAHLYAFCDIDKFLILKEFFSTAGWSVFRTPLIWLKKSGMRAPWPEQGPQRKYETILYAVKGKRNVTKMAGDVLDYPPDANLGHAAQKPVALFQELLARSVRPGDSVLDPFMGSGPIFAAAHALKCKATGIEMDTASYGIALQRIEKLKAQLELEL</sequence>
<dbReference type="EMBL" id="LR796851">
    <property type="protein sequence ID" value="CAB4169794.1"/>
    <property type="molecule type" value="Genomic_DNA"/>
</dbReference>
<evidence type="ECO:0000256" key="1">
    <source>
        <dbReference type="ARBA" id="ARBA00006594"/>
    </source>
</evidence>
<dbReference type="InterPro" id="IPR029063">
    <property type="entry name" value="SAM-dependent_MTases_sf"/>
</dbReference>
<dbReference type="GO" id="GO:0007059">
    <property type="term" value="P:chromosome segregation"/>
    <property type="evidence" value="ECO:0007669"/>
    <property type="project" value="TreeGrafter"/>
</dbReference>
<keyword evidence="2 6" id="KW-0489">Methyltransferase</keyword>
<reference evidence="6" key="1">
    <citation type="submission" date="2020-04" db="EMBL/GenBank/DDBJ databases">
        <authorList>
            <person name="Chiriac C."/>
            <person name="Salcher M."/>
            <person name="Ghai R."/>
            <person name="Kavagutti S V."/>
        </authorList>
    </citation>
    <scope>NUCLEOTIDE SEQUENCE</scope>
</reference>
<dbReference type="InterPro" id="IPR050336">
    <property type="entry name" value="Chromosome_partition/occlusion"/>
</dbReference>
<evidence type="ECO:0000256" key="2">
    <source>
        <dbReference type="ARBA" id="ARBA00022603"/>
    </source>
</evidence>
<dbReference type="InterPro" id="IPR002295">
    <property type="entry name" value="N4/N6-MTase_EcoPI_Mod-like"/>
</dbReference>
<dbReference type="InterPro" id="IPR002941">
    <property type="entry name" value="DNA_methylase_N4/N6"/>
</dbReference>
<dbReference type="EMBL" id="LR797378">
    <property type="protein sequence ID" value="CAB4211651.1"/>
    <property type="molecule type" value="Genomic_DNA"/>
</dbReference>
<dbReference type="InterPro" id="IPR036086">
    <property type="entry name" value="ParB/Sulfiredoxin_sf"/>
</dbReference>
<dbReference type="PANTHER" id="PTHR33375:SF1">
    <property type="entry name" value="CHROMOSOME-PARTITIONING PROTEIN PARB-RELATED"/>
    <property type="match status" value="1"/>
</dbReference>
<accession>A0A6J5MTV0</accession>
<name>A0A6J5MTV0_9CAUD</name>
<comment type="similarity">
    <text evidence="1">Belongs to the N(4)/N(6)-methyltransferase family.</text>
</comment>
<dbReference type="GO" id="GO:0032259">
    <property type="term" value="P:methylation"/>
    <property type="evidence" value="ECO:0007669"/>
    <property type="project" value="UniProtKB-KW"/>
</dbReference>
<keyword evidence="4" id="KW-0949">S-adenosyl-L-methionine</keyword>
<dbReference type="GO" id="GO:0008170">
    <property type="term" value="F:N-methyltransferase activity"/>
    <property type="evidence" value="ECO:0007669"/>
    <property type="project" value="InterPro"/>
</dbReference>
<dbReference type="PRINTS" id="PR00506">
    <property type="entry name" value="D21N6MTFRASE"/>
</dbReference>
<evidence type="ECO:0000259" key="5">
    <source>
        <dbReference type="SMART" id="SM00470"/>
    </source>
</evidence>
<dbReference type="Gene3D" id="3.40.50.150">
    <property type="entry name" value="Vaccinia Virus protein VP39"/>
    <property type="match status" value="1"/>
</dbReference>
<evidence type="ECO:0000313" key="11">
    <source>
        <dbReference type="EMBL" id="CAB5227151.1"/>
    </source>
</evidence>
<evidence type="ECO:0000256" key="3">
    <source>
        <dbReference type="ARBA" id="ARBA00022679"/>
    </source>
</evidence>
<dbReference type="Pfam" id="PF01555">
    <property type="entry name" value="N6_N4_Mtase"/>
    <property type="match status" value="1"/>
</dbReference>
<evidence type="ECO:0000256" key="4">
    <source>
        <dbReference type="ARBA" id="ARBA00022691"/>
    </source>
</evidence>
<dbReference type="EMBL" id="LR797269">
    <property type="protein sequence ID" value="CAB4198028.1"/>
    <property type="molecule type" value="Genomic_DNA"/>
</dbReference>
<dbReference type="SMART" id="SM00470">
    <property type="entry name" value="ParB"/>
    <property type="match status" value="1"/>
</dbReference>
<evidence type="ECO:0000313" key="7">
    <source>
        <dbReference type="EMBL" id="CAB4169794.1"/>
    </source>
</evidence>
<evidence type="ECO:0000313" key="10">
    <source>
        <dbReference type="EMBL" id="CAB4211651.1"/>
    </source>
</evidence>
<evidence type="ECO:0000313" key="8">
    <source>
        <dbReference type="EMBL" id="CAB4182840.1"/>
    </source>
</evidence>
<organism evidence="6">
    <name type="scientific">uncultured Caudovirales phage</name>
    <dbReference type="NCBI Taxonomy" id="2100421"/>
    <lineage>
        <taxon>Viruses</taxon>
        <taxon>Duplodnaviria</taxon>
        <taxon>Heunggongvirae</taxon>
        <taxon>Uroviricota</taxon>
        <taxon>Caudoviricetes</taxon>
        <taxon>Peduoviridae</taxon>
        <taxon>Maltschvirus</taxon>
        <taxon>Maltschvirus maltsch</taxon>
    </lineage>
</organism>
<evidence type="ECO:0000313" key="9">
    <source>
        <dbReference type="EMBL" id="CAB4198028.1"/>
    </source>
</evidence>
<gene>
    <name evidence="8" type="ORF">UFOVP1079_42</name>
    <name evidence="9" type="ORF">UFOVP1320_46</name>
    <name evidence="10" type="ORF">UFOVP1431_9</name>
    <name evidence="11" type="ORF">UFOVP1527_10</name>
    <name evidence="6" type="ORF">UFOVP548_4</name>
    <name evidence="7" type="ORF">UFOVP904_4</name>
</gene>
<dbReference type="EMBL" id="LR798373">
    <property type="protein sequence ID" value="CAB5227151.1"/>
    <property type="molecule type" value="Genomic_DNA"/>
</dbReference>
<dbReference type="InterPro" id="IPR002052">
    <property type="entry name" value="DNA_methylase_N6_adenine_CS"/>
</dbReference>
<feature type="domain" description="ParB-like N-terminal" evidence="5">
    <location>
        <begin position="2"/>
        <end position="106"/>
    </location>
</feature>
<dbReference type="InterPro" id="IPR003115">
    <property type="entry name" value="ParB_N"/>
</dbReference>
<dbReference type="SUPFAM" id="SSF53335">
    <property type="entry name" value="S-adenosyl-L-methionine-dependent methyltransferases"/>
    <property type="match status" value="1"/>
</dbReference>
<evidence type="ECO:0000313" key="6">
    <source>
        <dbReference type="EMBL" id="CAB4149431.1"/>
    </source>
</evidence>
<proteinExistence type="inferred from homology"/>
<dbReference type="GO" id="GO:0003677">
    <property type="term" value="F:DNA binding"/>
    <property type="evidence" value="ECO:0007669"/>
    <property type="project" value="InterPro"/>
</dbReference>
<dbReference type="Gene3D" id="3.90.1530.30">
    <property type="match status" value="1"/>
</dbReference>
<dbReference type="SUPFAM" id="SSF110849">
    <property type="entry name" value="ParB/Sulfiredoxin"/>
    <property type="match status" value="1"/>
</dbReference>
<keyword evidence="3" id="KW-0808">Transferase</keyword>
<dbReference type="PROSITE" id="PS00092">
    <property type="entry name" value="N6_MTASE"/>
    <property type="match status" value="1"/>
</dbReference>
<protein>
    <submittedName>
        <fullName evidence="6">COG0863 DNA modification methylase</fullName>
    </submittedName>
</protein>
<dbReference type="EMBL" id="LR796520">
    <property type="protein sequence ID" value="CAB4149431.1"/>
    <property type="molecule type" value="Genomic_DNA"/>
</dbReference>